<protein>
    <submittedName>
        <fullName evidence="1">Uncharacterized protein</fullName>
    </submittedName>
</protein>
<evidence type="ECO:0000313" key="2">
    <source>
        <dbReference type="Proteomes" id="UP000004923"/>
    </source>
</evidence>
<gene>
    <name evidence="1" type="ORF">HMPREF9443_01460</name>
</gene>
<accession>E8LF25</accession>
<dbReference type="Proteomes" id="UP000004923">
    <property type="component" value="Unassembled WGS sequence"/>
</dbReference>
<organism evidence="1 2">
    <name type="scientific">Phascolarctobacterium succinatutens YIT 12067</name>
    <dbReference type="NCBI Taxonomy" id="626939"/>
    <lineage>
        <taxon>Bacteria</taxon>
        <taxon>Bacillati</taxon>
        <taxon>Bacillota</taxon>
        <taxon>Negativicutes</taxon>
        <taxon>Acidaminococcales</taxon>
        <taxon>Acidaminococcaceae</taxon>
        <taxon>Phascolarctobacterium</taxon>
    </lineage>
</organism>
<dbReference type="AlphaFoldDB" id="E8LF25"/>
<dbReference type="HOGENOM" id="CLU_3293986_0_0_9"/>
<evidence type="ECO:0000313" key="1">
    <source>
        <dbReference type="EMBL" id="EFY04559.1"/>
    </source>
</evidence>
<sequence length="40" mass="4687">MRNAAALFLCFVNKSAEKTIFRQFKLAIANQRLILTKIFR</sequence>
<reference evidence="1 2" key="1">
    <citation type="submission" date="2011-01" db="EMBL/GenBank/DDBJ databases">
        <authorList>
            <person name="Weinstock G."/>
            <person name="Sodergren E."/>
            <person name="Clifton S."/>
            <person name="Fulton L."/>
            <person name="Fulton B."/>
            <person name="Courtney L."/>
            <person name="Fronick C."/>
            <person name="Harrison M."/>
            <person name="Strong C."/>
            <person name="Farmer C."/>
            <person name="Delahaunty K."/>
            <person name="Markovic C."/>
            <person name="Hall O."/>
            <person name="Minx P."/>
            <person name="Tomlinson C."/>
            <person name="Mitreva M."/>
            <person name="Hou S."/>
            <person name="Chen J."/>
            <person name="Wollam A."/>
            <person name="Pepin K.H."/>
            <person name="Johnson M."/>
            <person name="Bhonagiri V."/>
            <person name="Zhang X."/>
            <person name="Suruliraj S."/>
            <person name="Warren W."/>
            <person name="Chinwalla A."/>
            <person name="Mardis E.R."/>
            <person name="Wilson R.K."/>
        </authorList>
    </citation>
    <scope>NUCLEOTIDE SEQUENCE [LARGE SCALE GENOMIC DNA]</scope>
    <source>
        <strain evidence="1 2">YIT 12067</strain>
    </source>
</reference>
<dbReference type="EMBL" id="AEVN01000068">
    <property type="protein sequence ID" value="EFY04559.1"/>
    <property type="molecule type" value="Genomic_DNA"/>
</dbReference>
<proteinExistence type="predicted"/>
<keyword evidence="2" id="KW-1185">Reference proteome</keyword>
<name>E8LF25_9FIRM</name>
<comment type="caution">
    <text evidence="1">The sequence shown here is derived from an EMBL/GenBank/DDBJ whole genome shotgun (WGS) entry which is preliminary data.</text>
</comment>